<dbReference type="AlphaFoldDB" id="A0A811NMF4"/>
<keyword evidence="4" id="KW-1185">Reference proteome</keyword>
<feature type="region of interest" description="Disordered" evidence="1">
    <location>
        <begin position="1"/>
        <end position="26"/>
    </location>
</feature>
<dbReference type="SUPFAM" id="SSF81383">
    <property type="entry name" value="F-box domain"/>
    <property type="match status" value="1"/>
</dbReference>
<evidence type="ECO:0000256" key="1">
    <source>
        <dbReference type="SAM" id="MobiDB-lite"/>
    </source>
</evidence>
<organism evidence="3 4">
    <name type="scientific">Miscanthus lutarioriparius</name>
    <dbReference type="NCBI Taxonomy" id="422564"/>
    <lineage>
        <taxon>Eukaryota</taxon>
        <taxon>Viridiplantae</taxon>
        <taxon>Streptophyta</taxon>
        <taxon>Embryophyta</taxon>
        <taxon>Tracheophyta</taxon>
        <taxon>Spermatophyta</taxon>
        <taxon>Magnoliopsida</taxon>
        <taxon>Liliopsida</taxon>
        <taxon>Poales</taxon>
        <taxon>Poaceae</taxon>
        <taxon>PACMAD clade</taxon>
        <taxon>Panicoideae</taxon>
        <taxon>Andropogonodae</taxon>
        <taxon>Andropogoneae</taxon>
        <taxon>Saccharinae</taxon>
        <taxon>Miscanthus</taxon>
    </lineage>
</organism>
<name>A0A811NMF4_9POAL</name>
<evidence type="ECO:0000313" key="4">
    <source>
        <dbReference type="Proteomes" id="UP000604825"/>
    </source>
</evidence>
<dbReference type="Proteomes" id="UP000604825">
    <property type="component" value="Unassembled WGS sequence"/>
</dbReference>
<sequence>MASQLGGGRSKEALRWNPARQTGSGVECSMEEAAWGGSTEEAVGDGALRGTGDGEAEWGWADGHGDTWRKRRTTQIGGQLAAKPSEDDAGVDHLSSLPDDVLTRILLRLDDAAAAGRTSVLSSRWRRLWLLLPELRFPLCSEPRLVAAALAAHEAALSYLSVGTLDADAESVAAWLPAVARRLTGHLSFTNHSLERDIDDDDGAGGAHGPRRLGLDNLTIRSDSLREMTLDKVRGLERLAVASPALEYLSVLACFISDWVQPVADISAPALKVLRWGDLFDPSSVHLGTMKHLESVCPMILLVYGSPAIDNQDCLELLRCFKTIQCLCLTLAYMPVGTDLRAGR</sequence>
<comment type="caution">
    <text evidence="3">The sequence shown here is derived from an EMBL/GenBank/DDBJ whole genome shotgun (WGS) entry which is preliminary data.</text>
</comment>
<dbReference type="Pfam" id="PF00646">
    <property type="entry name" value="F-box"/>
    <property type="match status" value="1"/>
</dbReference>
<feature type="domain" description="F-box" evidence="2">
    <location>
        <begin position="94"/>
        <end position="132"/>
    </location>
</feature>
<dbReference type="PANTHER" id="PTHR34223">
    <property type="entry name" value="OS11G0201299 PROTEIN"/>
    <property type="match status" value="1"/>
</dbReference>
<evidence type="ECO:0000313" key="3">
    <source>
        <dbReference type="EMBL" id="CAD6227035.1"/>
    </source>
</evidence>
<gene>
    <name evidence="3" type="ORF">NCGR_LOCUS18678</name>
</gene>
<dbReference type="EMBL" id="CAJGYO010000004">
    <property type="protein sequence ID" value="CAD6227035.1"/>
    <property type="molecule type" value="Genomic_DNA"/>
</dbReference>
<dbReference type="InterPro" id="IPR036047">
    <property type="entry name" value="F-box-like_dom_sf"/>
</dbReference>
<dbReference type="InterPro" id="IPR001810">
    <property type="entry name" value="F-box_dom"/>
</dbReference>
<evidence type="ECO:0000259" key="2">
    <source>
        <dbReference type="Pfam" id="PF00646"/>
    </source>
</evidence>
<dbReference type="InterPro" id="IPR053197">
    <property type="entry name" value="F-box_SCFL_complex_component"/>
</dbReference>
<accession>A0A811NMF4</accession>
<dbReference type="PANTHER" id="PTHR34223:SF51">
    <property type="entry name" value="OS06G0556300 PROTEIN"/>
    <property type="match status" value="1"/>
</dbReference>
<reference evidence="3" key="1">
    <citation type="submission" date="2020-10" db="EMBL/GenBank/DDBJ databases">
        <authorList>
            <person name="Han B."/>
            <person name="Lu T."/>
            <person name="Zhao Q."/>
            <person name="Huang X."/>
            <person name="Zhao Y."/>
        </authorList>
    </citation>
    <scope>NUCLEOTIDE SEQUENCE</scope>
</reference>
<proteinExistence type="predicted"/>
<protein>
    <recommendedName>
        <fullName evidence="2">F-box domain-containing protein</fullName>
    </recommendedName>
</protein>